<feature type="non-terminal residue" evidence="2">
    <location>
        <position position="1"/>
    </location>
</feature>
<evidence type="ECO:0000313" key="2">
    <source>
        <dbReference type="EMBL" id="KOF70708.1"/>
    </source>
</evidence>
<organism evidence="2">
    <name type="scientific">Octopus bimaculoides</name>
    <name type="common">California two-spotted octopus</name>
    <dbReference type="NCBI Taxonomy" id="37653"/>
    <lineage>
        <taxon>Eukaryota</taxon>
        <taxon>Metazoa</taxon>
        <taxon>Spiralia</taxon>
        <taxon>Lophotrochozoa</taxon>
        <taxon>Mollusca</taxon>
        <taxon>Cephalopoda</taxon>
        <taxon>Coleoidea</taxon>
        <taxon>Octopodiformes</taxon>
        <taxon>Octopoda</taxon>
        <taxon>Incirrata</taxon>
        <taxon>Octopodidae</taxon>
        <taxon>Octopus</taxon>
    </lineage>
</organism>
<reference evidence="2" key="1">
    <citation type="submission" date="2015-07" db="EMBL/GenBank/DDBJ databases">
        <title>MeaNS - Measles Nucleotide Surveillance Program.</title>
        <authorList>
            <person name="Tran T."/>
            <person name="Druce J."/>
        </authorList>
    </citation>
    <scope>NUCLEOTIDE SEQUENCE</scope>
    <source>
        <strain evidence="2">UCB-OBI-ISO-001</strain>
        <tissue evidence="2">Gonad</tissue>
    </source>
</reference>
<protein>
    <submittedName>
        <fullName evidence="2">Uncharacterized protein</fullName>
    </submittedName>
</protein>
<sequence>RWLVGCEEKKDENRDVIERKHLTQRESRKRGRERERERERRREKREKVGNEREKE</sequence>
<gene>
    <name evidence="2" type="ORF">OCBIM_22002347mg</name>
</gene>
<evidence type="ECO:0000256" key="1">
    <source>
        <dbReference type="SAM" id="MobiDB-lite"/>
    </source>
</evidence>
<dbReference type="AlphaFoldDB" id="A0A0L8G1D4"/>
<accession>A0A0L8G1D4</accession>
<name>A0A0L8G1D4_OCTBM</name>
<proteinExistence type="predicted"/>
<feature type="region of interest" description="Disordered" evidence="1">
    <location>
        <begin position="19"/>
        <end position="55"/>
    </location>
</feature>
<dbReference type="EMBL" id="KQ424639">
    <property type="protein sequence ID" value="KOF70708.1"/>
    <property type="molecule type" value="Genomic_DNA"/>
</dbReference>
<feature type="non-terminal residue" evidence="2">
    <location>
        <position position="55"/>
    </location>
</feature>